<comment type="caution">
    <text evidence="1">The sequence shown here is derived from an EMBL/GenBank/DDBJ whole genome shotgun (WGS) entry which is preliminary data.</text>
</comment>
<dbReference type="Gramene" id="Psat03G0515000-T1">
    <property type="protein sequence ID" value="KAI5430900.1"/>
    <property type="gene ID" value="KIW84_035150"/>
</dbReference>
<proteinExistence type="predicted"/>
<evidence type="ECO:0000313" key="1">
    <source>
        <dbReference type="EMBL" id="KAI5430900.1"/>
    </source>
</evidence>
<organism evidence="1 2">
    <name type="scientific">Pisum sativum</name>
    <name type="common">Garden pea</name>
    <name type="synonym">Lathyrus oleraceus</name>
    <dbReference type="NCBI Taxonomy" id="3888"/>
    <lineage>
        <taxon>Eukaryota</taxon>
        <taxon>Viridiplantae</taxon>
        <taxon>Streptophyta</taxon>
        <taxon>Embryophyta</taxon>
        <taxon>Tracheophyta</taxon>
        <taxon>Spermatophyta</taxon>
        <taxon>Magnoliopsida</taxon>
        <taxon>eudicotyledons</taxon>
        <taxon>Gunneridae</taxon>
        <taxon>Pentapetalae</taxon>
        <taxon>rosids</taxon>
        <taxon>fabids</taxon>
        <taxon>Fabales</taxon>
        <taxon>Fabaceae</taxon>
        <taxon>Papilionoideae</taxon>
        <taxon>50 kb inversion clade</taxon>
        <taxon>NPAAA clade</taxon>
        <taxon>Hologalegina</taxon>
        <taxon>IRL clade</taxon>
        <taxon>Fabeae</taxon>
        <taxon>Lathyrus</taxon>
    </lineage>
</organism>
<sequence>MGLSSLRKPLKQTEKKQGDNHRWFELVAKEKKALRDESDLEIQNLELSLHEANAKTEKERGDNHRWFELVAKEKKALRYETNLEIHNHELSLRKANSKVKVEHHLKKEAIGVSYITLYV</sequence>
<protein>
    <submittedName>
        <fullName evidence="1">Uncharacterized protein</fullName>
    </submittedName>
</protein>
<dbReference type="AlphaFoldDB" id="A0A9D4Y4U2"/>
<dbReference type="EMBL" id="JAMSHJ010000003">
    <property type="protein sequence ID" value="KAI5430900.1"/>
    <property type="molecule type" value="Genomic_DNA"/>
</dbReference>
<dbReference type="Proteomes" id="UP001058974">
    <property type="component" value="Chromosome 3"/>
</dbReference>
<name>A0A9D4Y4U2_PEA</name>
<gene>
    <name evidence="1" type="ORF">KIW84_035150</name>
</gene>
<accession>A0A9D4Y4U2</accession>
<reference evidence="1 2" key="1">
    <citation type="journal article" date="2022" name="Nat. Genet.">
        <title>Improved pea reference genome and pan-genome highlight genomic features and evolutionary characteristics.</title>
        <authorList>
            <person name="Yang T."/>
            <person name="Liu R."/>
            <person name="Luo Y."/>
            <person name="Hu S."/>
            <person name="Wang D."/>
            <person name="Wang C."/>
            <person name="Pandey M.K."/>
            <person name="Ge S."/>
            <person name="Xu Q."/>
            <person name="Li N."/>
            <person name="Li G."/>
            <person name="Huang Y."/>
            <person name="Saxena R.K."/>
            <person name="Ji Y."/>
            <person name="Li M."/>
            <person name="Yan X."/>
            <person name="He Y."/>
            <person name="Liu Y."/>
            <person name="Wang X."/>
            <person name="Xiang C."/>
            <person name="Varshney R.K."/>
            <person name="Ding H."/>
            <person name="Gao S."/>
            <person name="Zong X."/>
        </authorList>
    </citation>
    <scope>NUCLEOTIDE SEQUENCE [LARGE SCALE GENOMIC DNA]</scope>
    <source>
        <strain evidence="1 2">cv. Zhongwan 6</strain>
    </source>
</reference>
<evidence type="ECO:0000313" key="2">
    <source>
        <dbReference type="Proteomes" id="UP001058974"/>
    </source>
</evidence>
<keyword evidence="2" id="KW-1185">Reference proteome</keyword>